<evidence type="ECO:0000256" key="2">
    <source>
        <dbReference type="ARBA" id="ARBA00022801"/>
    </source>
</evidence>
<proteinExistence type="inferred from homology"/>
<sequence>MSNDGDDDHHWHLRGYFDGLKNFIARLIPEGLTQDAEVVEQLSKLDETVKNDLVNAEKNPEIQWTARLSLREGGRGAGIAHSERHASPLPVLRSRPFRPRRRNDNSLSEDEQKFLKARKAHIREAFAKYVGVDVSEVHEDDIPVIAAAGSGGGFRAMIATSGMYAWCIDQMGEKYPSVKQRNWDRLHHDLSSLLSNVFIAAYLAGADKSGLFDCLTYIAGVSGSCWGIAQYYTIANCSHSQLRAHYNTALNKSPGSHDSINDVLSTPDAVSLVLGGLTIKHMSKIGITAMDLYGAIITGHLLLPVPADEQGTNLNPEHFKLTNQRKWTDDGRQPLPIYTAVRHERPWKDWKDPDYPFTEGSDHTSAEHTEAQNSWFQWFEFNPYEIGCDELKAWQPSWSFGRHFDQRVSTDNIPEQSLSLEMGVWGSAPAGPLSSYLGTIQRNLPKGVITKEVNKMANNIAEHWGPQGVEVFEDHHPVHAANNPNPVFHFYPPPNPPGIHNSPRVHLIDAGMDNNLPLYPLAHPSREIDIILGFDSSSDVQKNSFFQRVEDFGKRKGYRWNSRGGQPPKPEVNTDGTQVSEPVIPTHPTAEYIWERFGHRYITVYDGVPINPPATKGGEPVIGKFNTPQATRPVTLLYIPLLPNKVDPEFDPCLAPFVGSYNLVYKPEEVEKLWNTTEANWRECEAKVKAAVTEVWLKKKEARLARK</sequence>
<dbReference type="SUPFAM" id="SSF52151">
    <property type="entry name" value="FabD/lysophospholipase-like"/>
    <property type="match status" value="1"/>
</dbReference>
<dbReference type="Pfam" id="PF01735">
    <property type="entry name" value="PLA2_B"/>
    <property type="match status" value="1"/>
</dbReference>
<accession>A0A433Q9I7</accession>
<evidence type="ECO:0000259" key="8">
    <source>
        <dbReference type="PROSITE" id="PS51210"/>
    </source>
</evidence>
<evidence type="ECO:0000313" key="9">
    <source>
        <dbReference type="EMBL" id="RUS26431.1"/>
    </source>
</evidence>
<dbReference type="Proteomes" id="UP000274822">
    <property type="component" value="Unassembled WGS sequence"/>
</dbReference>
<organism evidence="9 10">
    <name type="scientific">Jimgerdemannia flammicorona</name>
    <dbReference type="NCBI Taxonomy" id="994334"/>
    <lineage>
        <taxon>Eukaryota</taxon>
        <taxon>Fungi</taxon>
        <taxon>Fungi incertae sedis</taxon>
        <taxon>Mucoromycota</taxon>
        <taxon>Mucoromycotina</taxon>
        <taxon>Endogonomycetes</taxon>
        <taxon>Endogonales</taxon>
        <taxon>Endogonaceae</taxon>
        <taxon>Jimgerdemannia</taxon>
    </lineage>
</organism>
<dbReference type="InterPro" id="IPR002642">
    <property type="entry name" value="LysoPLipase_cat_dom"/>
</dbReference>
<evidence type="ECO:0000256" key="4">
    <source>
        <dbReference type="ARBA" id="ARBA00023098"/>
    </source>
</evidence>
<evidence type="ECO:0000256" key="1">
    <source>
        <dbReference type="ARBA" id="ARBA00008780"/>
    </source>
</evidence>
<dbReference type="GO" id="GO:0005829">
    <property type="term" value="C:cytosol"/>
    <property type="evidence" value="ECO:0007669"/>
    <property type="project" value="TreeGrafter"/>
</dbReference>
<name>A0A433Q9I7_9FUNG</name>
<reference evidence="9 10" key="1">
    <citation type="journal article" date="2018" name="New Phytol.">
        <title>Phylogenomics of Endogonaceae and evolution of mycorrhizas within Mucoromycota.</title>
        <authorList>
            <person name="Chang Y."/>
            <person name="Desiro A."/>
            <person name="Na H."/>
            <person name="Sandor L."/>
            <person name="Lipzen A."/>
            <person name="Clum A."/>
            <person name="Barry K."/>
            <person name="Grigoriev I.V."/>
            <person name="Martin F.M."/>
            <person name="Stajich J.E."/>
            <person name="Smith M.E."/>
            <person name="Bonito G."/>
            <person name="Spatafora J.W."/>
        </authorList>
    </citation>
    <scope>NUCLEOTIDE SEQUENCE [LARGE SCALE GENOMIC DNA]</scope>
    <source>
        <strain evidence="9 10">AD002</strain>
    </source>
</reference>
<dbReference type="PANTHER" id="PTHR10728">
    <property type="entry name" value="CYTOSOLIC PHOSPHOLIPASE A2"/>
    <property type="match status" value="1"/>
</dbReference>
<dbReference type="SMART" id="SM00022">
    <property type="entry name" value="PLAc"/>
    <property type="match status" value="1"/>
</dbReference>
<comment type="similarity">
    <text evidence="1 6">Belongs to the lysophospholipase family.</text>
</comment>
<protein>
    <recommendedName>
        <fullName evidence="6">Lysophospholipase</fullName>
        <ecNumber evidence="6">3.1.1.5</ecNumber>
    </recommendedName>
</protein>
<evidence type="ECO:0000256" key="6">
    <source>
        <dbReference type="RuleBase" id="RU362103"/>
    </source>
</evidence>
<dbReference type="EC" id="3.1.1.5" evidence="6"/>
<dbReference type="PROSITE" id="PS51210">
    <property type="entry name" value="PLA2C"/>
    <property type="match status" value="1"/>
</dbReference>
<evidence type="ECO:0000256" key="7">
    <source>
        <dbReference type="SAM" id="MobiDB-lite"/>
    </source>
</evidence>
<dbReference type="AlphaFoldDB" id="A0A433Q9I7"/>
<dbReference type="GO" id="GO:0004622">
    <property type="term" value="F:phosphatidylcholine lysophospholipase activity"/>
    <property type="evidence" value="ECO:0007669"/>
    <property type="project" value="UniProtKB-EC"/>
</dbReference>
<feature type="region of interest" description="Disordered" evidence="7">
    <location>
        <begin position="557"/>
        <end position="583"/>
    </location>
</feature>
<keyword evidence="4 5" id="KW-0443">Lipid metabolism</keyword>
<evidence type="ECO:0000256" key="3">
    <source>
        <dbReference type="ARBA" id="ARBA00022963"/>
    </source>
</evidence>
<keyword evidence="3 5" id="KW-0442">Lipid degradation</keyword>
<evidence type="ECO:0000256" key="5">
    <source>
        <dbReference type="PROSITE-ProRule" id="PRU00555"/>
    </source>
</evidence>
<keyword evidence="10" id="KW-1185">Reference proteome</keyword>
<dbReference type="InterPro" id="IPR016035">
    <property type="entry name" value="Acyl_Trfase/lysoPLipase"/>
</dbReference>
<feature type="domain" description="PLA2c" evidence="8">
    <location>
        <begin position="93"/>
        <end position="707"/>
    </location>
</feature>
<gene>
    <name evidence="9" type="ORF">BC938DRAFT_470781</name>
</gene>
<dbReference type="EMBL" id="RBNJ01010459">
    <property type="protein sequence ID" value="RUS26431.1"/>
    <property type="molecule type" value="Genomic_DNA"/>
</dbReference>
<comment type="caution">
    <text evidence="9">The sequence shown here is derived from an EMBL/GenBank/DDBJ whole genome shotgun (WGS) entry which is preliminary data.</text>
</comment>
<keyword evidence="2 5" id="KW-0378">Hydrolase</keyword>
<dbReference type="GO" id="GO:0004623">
    <property type="term" value="F:phospholipase A2 activity"/>
    <property type="evidence" value="ECO:0007669"/>
    <property type="project" value="TreeGrafter"/>
</dbReference>
<dbReference type="PANTHER" id="PTHR10728:SF40">
    <property type="entry name" value="PATATIN FAMILY PROTEIN"/>
    <property type="match status" value="1"/>
</dbReference>
<dbReference type="GO" id="GO:0046475">
    <property type="term" value="P:glycerophospholipid catabolic process"/>
    <property type="evidence" value="ECO:0007669"/>
    <property type="project" value="TreeGrafter"/>
</dbReference>
<evidence type="ECO:0000313" key="10">
    <source>
        <dbReference type="Proteomes" id="UP000274822"/>
    </source>
</evidence>
<dbReference type="Gene3D" id="3.40.1090.10">
    <property type="entry name" value="Cytosolic phospholipase A2 catalytic domain"/>
    <property type="match status" value="1"/>
</dbReference>
<comment type="catalytic activity">
    <reaction evidence="6">
        <text>a 1-acyl-sn-glycero-3-phosphocholine + H2O = sn-glycerol 3-phosphocholine + a fatty acid + H(+)</text>
        <dbReference type="Rhea" id="RHEA:15177"/>
        <dbReference type="ChEBI" id="CHEBI:15377"/>
        <dbReference type="ChEBI" id="CHEBI:15378"/>
        <dbReference type="ChEBI" id="CHEBI:16870"/>
        <dbReference type="ChEBI" id="CHEBI:28868"/>
        <dbReference type="ChEBI" id="CHEBI:58168"/>
        <dbReference type="EC" id="3.1.1.5"/>
    </reaction>
</comment>